<evidence type="ECO:0000313" key="2">
    <source>
        <dbReference type="EMBL" id="MBC8584427.1"/>
    </source>
</evidence>
<dbReference type="GO" id="GO:0015661">
    <property type="term" value="F:L-lysine efflux transmembrane transporter activity"/>
    <property type="evidence" value="ECO:0007669"/>
    <property type="project" value="InterPro"/>
</dbReference>
<evidence type="ECO:0000313" key="3">
    <source>
        <dbReference type="Proteomes" id="UP000623678"/>
    </source>
</evidence>
<dbReference type="PANTHER" id="PTHR35804:SF1">
    <property type="entry name" value="LYSINE EXPORTER LYSO"/>
    <property type="match status" value="1"/>
</dbReference>
<keyword evidence="1" id="KW-1133">Transmembrane helix</keyword>
<dbReference type="Proteomes" id="UP000623678">
    <property type="component" value="Unassembled WGS sequence"/>
</dbReference>
<feature type="transmembrane region" description="Helical" evidence="1">
    <location>
        <begin position="174"/>
        <end position="196"/>
    </location>
</feature>
<keyword evidence="3" id="KW-1185">Reference proteome</keyword>
<keyword evidence="1" id="KW-0812">Transmembrane</keyword>
<accession>A0A926IBS7</accession>
<reference evidence="2" key="1">
    <citation type="submission" date="2020-08" db="EMBL/GenBank/DDBJ databases">
        <title>Genome public.</title>
        <authorList>
            <person name="Liu C."/>
            <person name="Sun Q."/>
        </authorList>
    </citation>
    <scope>NUCLEOTIDE SEQUENCE</scope>
    <source>
        <strain evidence="2">NSJ-64</strain>
    </source>
</reference>
<dbReference type="EMBL" id="JACRTD010000002">
    <property type="protein sequence ID" value="MBC8584427.1"/>
    <property type="molecule type" value="Genomic_DNA"/>
</dbReference>
<feature type="transmembrane region" description="Helical" evidence="1">
    <location>
        <begin position="65"/>
        <end position="87"/>
    </location>
</feature>
<proteinExistence type="predicted"/>
<comment type="caution">
    <text evidence="2">The sequence shown here is derived from an EMBL/GenBank/DDBJ whole genome shotgun (WGS) entry which is preliminary data.</text>
</comment>
<protein>
    <submittedName>
        <fullName evidence="2">Lysine exporter LysO family protein</fullName>
    </submittedName>
</protein>
<gene>
    <name evidence="2" type="ORF">H8705_02390</name>
</gene>
<sequence length="202" mass="20991">MIGIALASLALGLFSGYFVFSAETVEMMSGWSYYGLIILIFAAGIEIGTNKVVFQKMKEYHIRSILIPAGTLVGSILGGILMGWALGLPANESAAVAGSCGFYSVAPMLLRELGGPQLGTLAFLTNILRETFTYLAAPVAVKLLNKYSAIAIGGATSMDSTLPAIAKATDQETALLSVISGVVLTAAVPVLVPLIYQLGNLG</sequence>
<evidence type="ECO:0000256" key="1">
    <source>
        <dbReference type="SAM" id="Phobius"/>
    </source>
</evidence>
<dbReference type="AlphaFoldDB" id="A0A926IBS7"/>
<name>A0A926IBS7_9FIRM</name>
<organism evidence="2 3">
    <name type="scientific">Youxingia wuxianensis</name>
    <dbReference type="NCBI Taxonomy" id="2763678"/>
    <lineage>
        <taxon>Bacteria</taxon>
        <taxon>Bacillati</taxon>
        <taxon>Bacillota</taxon>
        <taxon>Clostridia</taxon>
        <taxon>Eubacteriales</taxon>
        <taxon>Oscillospiraceae</taxon>
        <taxon>Youxingia</taxon>
    </lineage>
</organism>
<dbReference type="GO" id="GO:0005886">
    <property type="term" value="C:plasma membrane"/>
    <property type="evidence" value="ECO:0007669"/>
    <property type="project" value="TreeGrafter"/>
</dbReference>
<feature type="transmembrane region" description="Helical" evidence="1">
    <location>
        <begin position="31"/>
        <end position="53"/>
    </location>
</feature>
<dbReference type="InterPro" id="IPR005642">
    <property type="entry name" value="LysO"/>
</dbReference>
<dbReference type="Pfam" id="PF03956">
    <property type="entry name" value="Lys_export"/>
    <property type="match status" value="1"/>
</dbReference>
<dbReference type="PANTHER" id="PTHR35804">
    <property type="entry name" value="LYSINE EXPORTER LYSO"/>
    <property type="match status" value="1"/>
</dbReference>
<keyword evidence="1" id="KW-0472">Membrane</keyword>